<dbReference type="EMBL" id="KV745096">
    <property type="protein sequence ID" value="OCK77863.1"/>
    <property type="molecule type" value="Genomic_DNA"/>
</dbReference>
<dbReference type="InterPro" id="IPR036322">
    <property type="entry name" value="WD40_repeat_dom_sf"/>
</dbReference>
<proteinExistence type="inferred from homology"/>
<dbReference type="OrthoDB" id="7318948at2759"/>
<gene>
    <name evidence="8" type="ORF">K432DRAFT_406968</name>
</gene>
<evidence type="ECO:0000256" key="3">
    <source>
        <dbReference type="ARBA" id="ARBA00022737"/>
    </source>
</evidence>
<sequence>MHSAAQVQSAEEMHLQQELPSLRATVRLGGKDSNVATPWYDVKFYPYTPPGVDPVFAVVGDRDTVICRCVLEKDNAIEIIRWFKDEDETSSLNSVEWSQAENGDPLVCVTGGVAQIKILSVTTGELVTTLTGHGALINDLAISPLSPRILASGSMDHSIRIWSLDPTHKKSPTAVKCGGEGHKEGVLTVAFHRTGRYLLSGGMDTIVNMWVIPDLPDGNTGTDKPTLIHYPHFSTTEIHTDFVDCARFYNDLIISRSAKENKLLLWRIDNFSSSSPPPPPSAAPIPISSTYPSNPSSSSTHHSSANDSSATRSAWGGRFQRLLQFDVPYTNLFYMRFGLWHELGRRPVLVMGNEKSKIFFWDLQKLEEGAGGEEVFKMPSKKGGKNPVLGPGGRPGLMREESIASNVSHASSAASTSFSASNTTASVSNPAGSTAGKGGGGVGVGDPFHPITAHKSIVVGKVTFATRQIAWSRGGEWAVAVGDNGMICLFRRWEEGEGA</sequence>
<evidence type="ECO:0000313" key="9">
    <source>
        <dbReference type="Proteomes" id="UP000250266"/>
    </source>
</evidence>
<evidence type="ECO:0000256" key="4">
    <source>
        <dbReference type="ARBA" id="ARBA00023015"/>
    </source>
</evidence>
<dbReference type="PROSITE" id="PS50294">
    <property type="entry name" value="WD_REPEATS_REGION"/>
    <property type="match status" value="2"/>
</dbReference>
<feature type="region of interest" description="Disordered" evidence="7">
    <location>
        <begin position="375"/>
        <end position="398"/>
    </location>
</feature>
<evidence type="ECO:0000256" key="2">
    <source>
        <dbReference type="ARBA" id="ARBA00022574"/>
    </source>
</evidence>
<comment type="similarity">
    <text evidence="1">Belongs to the WD repeat ESC family.</text>
</comment>
<accession>A0A8E2E625</accession>
<dbReference type="PANTHER" id="PTHR10253">
    <property type="entry name" value="POLYCOMB PROTEIN"/>
    <property type="match status" value="1"/>
</dbReference>
<keyword evidence="2 6" id="KW-0853">WD repeat</keyword>
<feature type="region of interest" description="Disordered" evidence="7">
    <location>
        <begin position="418"/>
        <end position="441"/>
    </location>
</feature>
<feature type="repeat" description="WD" evidence="6">
    <location>
        <begin position="179"/>
        <end position="210"/>
    </location>
</feature>
<evidence type="ECO:0000313" key="8">
    <source>
        <dbReference type="EMBL" id="OCK77863.1"/>
    </source>
</evidence>
<dbReference type="AlphaFoldDB" id="A0A8E2E625"/>
<dbReference type="PROSITE" id="PS50082">
    <property type="entry name" value="WD_REPEATS_2"/>
    <property type="match status" value="2"/>
</dbReference>
<dbReference type="InterPro" id="IPR001680">
    <property type="entry name" value="WD40_rpt"/>
</dbReference>
<evidence type="ECO:0000256" key="1">
    <source>
        <dbReference type="ARBA" id="ARBA00008075"/>
    </source>
</evidence>
<dbReference type="Pfam" id="PF00400">
    <property type="entry name" value="WD40"/>
    <property type="match status" value="2"/>
</dbReference>
<evidence type="ECO:0000256" key="7">
    <source>
        <dbReference type="SAM" id="MobiDB-lite"/>
    </source>
</evidence>
<feature type="compositionally biased region" description="Low complexity" evidence="7">
    <location>
        <begin position="284"/>
        <end position="310"/>
    </location>
</feature>
<keyword evidence="3" id="KW-0677">Repeat</keyword>
<keyword evidence="9" id="KW-1185">Reference proteome</keyword>
<keyword evidence="5" id="KW-0804">Transcription</keyword>
<feature type="region of interest" description="Disordered" evidence="7">
    <location>
        <begin position="273"/>
        <end position="310"/>
    </location>
</feature>
<evidence type="ECO:0000256" key="5">
    <source>
        <dbReference type="ARBA" id="ARBA00023163"/>
    </source>
</evidence>
<dbReference type="SUPFAM" id="SSF50978">
    <property type="entry name" value="WD40 repeat-like"/>
    <property type="match status" value="1"/>
</dbReference>
<organism evidence="8 9">
    <name type="scientific">Lepidopterella palustris CBS 459.81</name>
    <dbReference type="NCBI Taxonomy" id="1314670"/>
    <lineage>
        <taxon>Eukaryota</taxon>
        <taxon>Fungi</taxon>
        <taxon>Dikarya</taxon>
        <taxon>Ascomycota</taxon>
        <taxon>Pezizomycotina</taxon>
        <taxon>Dothideomycetes</taxon>
        <taxon>Pleosporomycetidae</taxon>
        <taxon>Mytilinidiales</taxon>
        <taxon>Argynnaceae</taxon>
        <taxon>Lepidopterella</taxon>
    </lineage>
</organism>
<dbReference type="Gene3D" id="2.130.10.10">
    <property type="entry name" value="YVTN repeat-like/Quinoprotein amine dehydrogenase"/>
    <property type="match status" value="1"/>
</dbReference>
<dbReference type="InterPro" id="IPR051243">
    <property type="entry name" value="PcG_WD-repeat"/>
</dbReference>
<feature type="repeat" description="WD" evidence="6">
    <location>
        <begin position="130"/>
        <end position="165"/>
    </location>
</feature>
<keyword evidence="4" id="KW-0805">Transcription regulation</keyword>
<dbReference type="Proteomes" id="UP000250266">
    <property type="component" value="Unassembled WGS sequence"/>
</dbReference>
<dbReference type="SMART" id="SM00320">
    <property type="entry name" value="WD40"/>
    <property type="match status" value="3"/>
</dbReference>
<name>A0A8E2E625_9PEZI</name>
<reference evidence="8 9" key="1">
    <citation type="journal article" date="2016" name="Nat. Commun.">
        <title>Ectomycorrhizal ecology is imprinted in the genome of the dominant symbiotic fungus Cenococcum geophilum.</title>
        <authorList>
            <consortium name="DOE Joint Genome Institute"/>
            <person name="Peter M."/>
            <person name="Kohler A."/>
            <person name="Ohm R.A."/>
            <person name="Kuo A."/>
            <person name="Krutzmann J."/>
            <person name="Morin E."/>
            <person name="Arend M."/>
            <person name="Barry K.W."/>
            <person name="Binder M."/>
            <person name="Choi C."/>
            <person name="Clum A."/>
            <person name="Copeland A."/>
            <person name="Grisel N."/>
            <person name="Haridas S."/>
            <person name="Kipfer T."/>
            <person name="LaButti K."/>
            <person name="Lindquist E."/>
            <person name="Lipzen A."/>
            <person name="Maire R."/>
            <person name="Meier B."/>
            <person name="Mihaltcheva S."/>
            <person name="Molinier V."/>
            <person name="Murat C."/>
            <person name="Poggeler S."/>
            <person name="Quandt C.A."/>
            <person name="Sperisen C."/>
            <person name="Tritt A."/>
            <person name="Tisserant E."/>
            <person name="Crous P.W."/>
            <person name="Henrissat B."/>
            <person name="Nehls U."/>
            <person name="Egli S."/>
            <person name="Spatafora J.W."/>
            <person name="Grigoriev I.V."/>
            <person name="Martin F.M."/>
        </authorList>
    </citation>
    <scope>NUCLEOTIDE SEQUENCE [LARGE SCALE GENOMIC DNA]</scope>
    <source>
        <strain evidence="8 9">CBS 459.81</strain>
    </source>
</reference>
<evidence type="ECO:0000256" key="6">
    <source>
        <dbReference type="PROSITE-ProRule" id="PRU00221"/>
    </source>
</evidence>
<dbReference type="InterPro" id="IPR015943">
    <property type="entry name" value="WD40/YVTN_repeat-like_dom_sf"/>
</dbReference>
<feature type="compositionally biased region" description="Low complexity" evidence="7">
    <location>
        <begin position="418"/>
        <end position="431"/>
    </location>
</feature>
<protein>
    <submittedName>
        <fullName evidence="8">WD40 repeat-like protein</fullName>
    </submittedName>
</protein>